<dbReference type="SUPFAM" id="SSF53756">
    <property type="entry name" value="UDP-Glycosyltransferase/glycogen phosphorylase"/>
    <property type="match status" value="1"/>
</dbReference>
<evidence type="ECO:0008006" key="5">
    <source>
        <dbReference type="Google" id="ProtNLM"/>
    </source>
</evidence>
<dbReference type="Pfam" id="PF13439">
    <property type="entry name" value="Glyco_transf_4"/>
    <property type="match status" value="1"/>
</dbReference>
<dbReference type="Proteomes" id="UP000229740">
    <property type="component" value="Unassembled WGS sequence"/>
</dbReference>
<feature type="domain" description="Glycosyl transferase family 1" evidence="1">
    <location>
        <begin position="204"/>
        <end position="368"/>
    </location>
</feature>
<comment type="caution">
    <text evidence="3">The sequence shown here is derived from an EMBL/GenBank/DDBJ whole genome shotgun (WGS) entry which is preliminary data.</text>
</comment>
<dbReference type="Gene3D" id="3.40.50.2000">
    <property type="entry name" value="Glycogen Phosphorylase B"/>
    <property type="match status" value="2"/>
</dbReference>
<dbReference type="GO" id="GO:0016757">
    <property type="term" value="F:glycosyltransferase activity"/>
    <property type="evidence" value="ECO:0007669"/>
    <property type="project" value="InterPro"/>
</dbReference>
<evidence type="ECO:0000313" key="4">
    <source>
        <dbReference type="Proteomes" id="UP000229740"/>
    </source>
</evidence>
<evidence type="ECO:0000259" key="2">
    <source>
        <dbReference type="Pfam" id="PF13439"/>
    </source>
</evidence>
<gene>
    <name evidence="3" type="ORF">CSB45_02535</name>
</gene>
<accession>A0A2G6E9Y9</accession>
<dbReference type="AlphaFoldDB" id="A0A2G6E9Y9"/>
<name>A0A2G6E9Y9_9BACT</name>
<feature type="domain" description="Glycosyltransferase subfamily 4-like N-terminal" evidence="2">
    <location>
        <begin position="19"/>
        <end position="190"/>
    </location>
</feature>
<reference evidence="3 4" key="1">
    <citation type="submission" date="2017-10" db="EMBL/GenBank/DDBJ databases">
        <title>Novel microbial diversity and functional potential in the marine mammal oral microbiome.</title>
        <authorList>
            <person name="Dudek N.K."/>
            <person name="Sun C.L."/>
            <person name="Burstein D."/>
            <person name="Kantor R.S."/>
            <person name="Aliaga Goltsman D.S."/>
            <person name="Bik E.M."/>
            <person name="Thomas B.C."/>
            <person name="Banfield J.F."/>
            <person name="Relman D.A."/>
        </authorList>
    </citation>
    <scope>NUCLEOTIDE SEQUENCE [LARGE SCALE GENOMIC DNA]</scope>
    <source>
        <strain evidence="3">DOLZORAL124_49_17</strain>
    </source>
</reference>
<evidence type="ECO:0000259" key="1">
    <source>
        <dbReference type="Pfam" id="PF00534"/>
    </source>
</evidence>
<evidence type="ECO:0000313" key="3">
    <source>
        <dbReference type="EMBL" id="PID58896.1"/>
    </source>
</evidence>
<dbReference type="InterPro" id="IPR028098">
    <property type="entry name" value="Glyco_trans_4-like_N"/>
</dbReference>
<dbReference type="Pfam" id="PF00534">
    <property type="entry name" value="Glycos_transf_1"/>
    <property type="match status" value="1"/>
</dbReference>
<sequence length="393" mass="44492">MNRSRKQKIVYLIGTLDAGGAERQIIEVASRVHPDLFETRLYCLHGGGPLETLARERGVHLTMFHAFHRRNASIENASPIPFRRIRQFGALYRYLRREQPDIVHCYMFAPSVYGGWAARLSGCAHIITSRRCLGYFKDGKALLQMLENSVNRFSDRVLVNSLALRDDVLARERISDEKIELIYNGVDIERYAPQASNRAFVTHKKRELGIPDHAPVIGIIANLYRYKGHREFIIAASEVRQHYPDARFLCIGREGNMEQELQALIENYALQQHVKLVGGVTNVEDWLQLIDIQVSASYEEGFSNVILEGMSSGKALVATHVGGTPEAILDNETGLLIPPKDPQALSQAILRFLNAPAFASRCRENAVKRVKEYFSMEKMIDKFEKLYCSLSAS</sequence>
<dbReference type="InterPro" id="IPR001296">
    <property type="entry name" value="Glyco_trans_1"/>
</dbReference>
<organism evidence="3 4">
    <name type="scientific">candidate division KSB3 bacterium</name>
    <dbReference type="NCBI Taxonomy" id="2044937"/>
    <lineage>
        <taxon>Bacteria</taxon>
        <taxon>candidate division KSB3</taxon>
    </lineage>
</organism>
<proteinExistence type="predicted"/>
<dbReference type="PANTHER" id="PTHR12526:SF623">
    <property type="entry name" value="WABG"/>
    <property type="match status" value="1"/>
</dbReference>
<protein>
    <recommendedName>
        <fullName evidence="5">Glycosyl transferase</fullName>
    </recommendedName>
</protein>
<dbReference type="PANTHER" id="PTHR12526">
    <property type="entry name" value="GLYCOSYLTRANSFERASE"/>
    <property type="match status" value="1"/>
</dbReference>
<dbReference type="EMBL" id="PDPS01000021">
    <property type="protein sequence ID" value="PID58896.1"/>
    <property type="molecule type" value="Genomic_DNA"/>
</dbReference>